<dbReference type="Pfam" id="PF10672">
    <property type="entry name" value="Methyltrans_SAM"/>
    <property type="match status" value="1"/>
</dbReference>
<dbReference type="Pfam" id="PF01170">
    <property type="entry name" value="UPF0020"/>
    <property type="match status" value="1"/>
</dbReference>
<dbReference type="GO" id="GO:0070043">
    <property type="term" value="F:rRNA (guanine-N7-)-methyltransferase activity"/>
    <property type="evidence" value="ECO:0007669"/>
    <property type="project" value="UniProtKB-UniRule"/>
</dbReference>
<comment type="subcellular location">
    <subcellularLocation>
        <location evidence="6">Cytoplasm</location>
    </subcellularLocation>
</comment>
<evidence type="ECO:0000313" key="10">
    <source>
        <dbReference type="Proteomes" id="UP000057158"/>
    </source>
</evidence>
<dbReference type="Gene3D" id="3.40.50.150">
    <property type="entry name" value="Vaccinia Virus protein VP39"/>
    <property type="match status" value="2"/>
</dbReference>
<dbReference type="GO" id="GO:0005737">
    <property type="term" value="C:cytoplasm"/>
    <property type="evidence" value="ECO:0007669"/>
    <property type="project" value="UniProtKB-SubCell"/>
</dbReference>
<dbReference type="SMART" id="SM00981">
    <property type="entry name" value="THUMP"/>
    <property type="match status" value="1"/>
</dbReference>
<dbReference type="InterPro" id="IPR019614">
    <property type="entry name" value="SAM-dep_methyl-trfase"/>
</dbReference>
<keyword evidence="7" id="KW-0694">RNA-binding</keyword>
<evidence type="ECO:0000256" key="5">
    <source>
        <dbReference type="ARBA" id="ARBA00022691"/>
    </source>
</evidence>
<evidence type="ECO:0000256" key="1">
    <source>
        <dbReference type="ARBA" id="ARBA00022490"/>
    </source>
</evidence>
<dbReference type="SUPFAM" id="SSF53335">
    <property type="entry name" value="S-adenosyl-L-methionine-dependent methyltransferases"/>
    <property type="match status" value="2"/>
</dbReference>
<dbReference type="PIRSF" id="PIRSF037618">
    <property type="entry name" value="RNA_Mtase_bacteria_prd"/>
    <property type="match status" value="1"/>
</dbReference>
<dbReference type="HAMAP" id="MF_01858">
    <property type="entry name" value="23SrRNA_methyltr_KL"/>
    <property type="match status" value="1"/>
</dbReference>
<keyword evidence="10" id="KW-1185">Reference proteome</keyword>
<dbReference type="Gene3D" id="3.30.750.80">
    <property type="entry name" value="RNA methyltransferase domain (HRMD) like"/>
    <property type="match status" value="1"/>
</dbReference>
<reference evidence="9 10" key="1">
    <citation type="submission" date="2015-07" db="EMBL/GenBank/DDBJ databases">
        <title>Isolation and Genomic Characterization of a Novel Halophilic Metal-Reducing Deltaproteobacterium from the Deep Subsurface.</title>
        <authorList>
            <person name="Badalamenti J.P."/>
            <person name="Summers Z.M."/>
            <person name="Gralnick J.A."/>
            <person name="Bond D.R."/>
        </authorList>
    </citation>
    <scope>NUCLEOTIDE SEQUENCE [LARGE SCALE GENOMIC DNA]</scope>
    <source>
        <strain evidence="9 10">WTL</strain>
    </source>
</reference>
<dbReference type="InterPro" id="IPR017244">
    <property type="entry name" value="23SrRNA_methyltr_KL"/>
</dbReference>
<keyword evidence="3 6" id="KW-0489">Methyltransferase</keyword>
<dbReference type="PATRIC" id="fig|1603606.3.peg.2425"/>
<evidence type="ECO:0000256" key="3">
    <source>
        <dbReference type="ARBA" id="ARBA00022603"/>
    </source>
</evidence>
<comment type="similarity">
    <text evidence="6">Belongs to the methyltransferase superfamily. RlmKL family.</text>
</comment>
<dbReference type="EC" id="2.1.1.173" evidence="6"/>
<gene>
    <name evidence="6" type="primary">rlmL</name>
    <name evidence="9" type="ORF">DSOUD_2244</name>
</gene>
<dbReference type="AlphaFoldDB" id="A0A0M4D261"/>
<keyword evidence="4 6" id="KW-0808">Transferase</keyword>
<keyword evidence="1 6" id="KW-0963">Cytoplasm</keyword>
<dbReference type="GO" id="GO:0052915">
    <property type="term" value="F:23S rRNA (guanine(2445)-N(2))-methyltransferase activity"/>
    <property type="evidence" value="ECO:0007669"/>
    <property type="project" value="UniProtKB-UniRule"/>
</dbReference>
<comment type="catalytic activity">
    <reaction evidence="6">
        <text>guanosine(2069) in 23S rRNA + S-adenosyl-L-methionine = N(2)-methylguanosine(2069) in 23S rRNA + S-adenosyl-L-homocysteine + H(+)</text>
        <dbReference type="Rhea" id="RHEA:43772"/>
        <dbReference type="Rhea" id="RHEA-COMP:10688"/>
        <dbReference type="Rhea" id="RHEA-COMP:10689"/>
        <dbReference type="ChEBI" id="CHEBI:15378"/>
        <dbReference type="ChEBI" id="CHEBI:57856"/>
        <dbReference type="ChEBI" id="CHEBI:59789"/>
        <dbReference type="ChEBI" id="CHEBI:74269"/>
        <dbReference type="ChEBI" id="CHEBI:74481"/>
        <dbReference type="EC" id="2.1.1.264"/>
    </reaction>
</comment>
<dbReference type="GO" id="GO:0003723">
    <property type="term" value="F:RNA binding"/>
    <property type="evidence" value="ECO:0007669"/>
    <property type="project" value="UniProtKB-UniRule"/>
</dbReference>
<dbReference type="NCBIfam" id="NF008748">
    <property type="entry name" value="PRK11783.1"/>
    <property type="match status" value="1"/>
</dbReference>
<dbReference type="InterPro" id="IPR054170">
    <property type="entry name" value="RlmL_1st"/>
</dbReference>
<evidence type="ECO:0000256" key="6">
    <source>
        <dbReference type="HAMAP-Rule" id="MF_01858"/>
    </source>
</evidence>
<name>A0A0M4D261_9BACT</name>
<comment type="function">
    <text evidence="6">Specifically methylates the guanine in position 2445 (m2G2445) and the guanine in position 2069 (m7G2069) of 23S rRNA.</text>
</comment>
<dbReference type="STRING" id="1603606.DSOUD_2244"/>
<evidence type="ECO:0000256" key="7">
    <source>
        <dbReference type="PROSITE-ProRule" id="PRU00529"/>
    </source>
</evidence>
<evidence type="ECO:0000313" key="9">
    <source>
        <dbReference type="EMBL" id="ALC17008.1"/>
    </source>
</evidence>
<proteinExistence type="inferred from homology"/>
<dbReference type="OrthoDB" id="9809404at2"/>
<dbReference type="PANTHER" id="PTHR47313">
    <property type="entry name" value="RIBOSOMAL RNA LARGE SUBUNIT METHYLTRANSFERASE K/L"/>
    <property type="match status" value="1"/>
</dbReference>
<dbReference type="KEGG" id="des:DSOUD_2244"/>
<accession>A0A0M4D261</accession>
<dbReference type="PROSITE" id="PS51165">
    <property type="entry name" value="THUMP"/>
    <property type="match status" value="1"/>
</dbReference>
<dbReference type="CDD" id="cd11715">
    <property type="entry name" value="THUMP_AdoMetMT"/>
    <property type="match status" value="1"/>
</dbReference>
<organism evidence="9 10">
    <name type="scientific">Desulfuromonas soudanensis</name>
    <dbReference type="NCBI Taxonomy" id="1603606"/>
    <lineage>
        <taxon>Bacteria</taxon>
        <taxon>Pseudomonadati</taxon>
        <taxon>Thermodesulfobacteriota</taxon>
        <taxon>Desulfuromonadia</taxon>
        <taxon>Desulfuromonadales</taxon>
        <taxon>Desulfuromonadaceae</taxon>
        <taxon>Desulfuromonas</taxon>
    </lineage>
</organism>
<feature type="domain" description="THUMP" evidence="8">
    <location>
        <begin position="46"/>
        <end position="157"/>
    </location>
</feature>
<dbReference type="InterPro" id="IPR053943">
    <property type="entry name" value="RlmKL-like_Mtase_CS"/>
</dbReference>
<dbReference type="PROSITE" id="PS01261">
    <property type="entry name" value="UPF0020"/>
    <property type="match status" value="1"/>
</dbReference>
<dbReference type="InterPro" id="IPR029063">
    <property type="entry name" value="SAM-dependent_MTases_sf"/>
</dbReference>
<comment type="catalytic activity">
    <reaction evidence="6">
        <text>guanosine(2445) in 23S rRNA + S-adenosyl-L-methionine = N(2)-methylguanosine(2445) in 23S rRNA + S-adenosyl-L-homocysteine + H(+)</text>
        <dbReference type="Rhea" id="RHEA:42740"/>
        <dbReference type="Rhea" id="RHEA-COMP:10215"/>
        <dbReference type="Rhea" id="RHEA-COMP:10216"/>
        <dbReference type="ChEBI" id="CHEBI:15378"/>
        <dbReference type="ChEBI" id="CHEBI:57856"/>
        <dbReference type="ChEBI" id="CHEBI:59789"/>
        <dbReference type="ChEBI" id="CHEBI:74269"/>
        <dbReference type="ChEBI" id="CHEBI:74481"/>
        <dbReference type="EC" id="2.1.1.173"/>
    </reaction>
</comment>
<dbReference type="EMBL" id="CP010802">
    <property type="protein sequence ID" value="ALC17008.1"/>
    <property type="molecule type" value="Genomic_DNA"/>
</dbReference>
<dbReference type="CDD" id="cd02440">
    <property type="entry name" value="AdoMet_MTases"/>
    <property type="match status" value="1"/>
</dbReference>
<dbReference type="Proteomes" id="UP000057158">
    <property type="component" value="Chromosome"/>
</dbReference>
<dbReference type="Pfam" id="PF02926">
    <property type="entry name" value="THUMP"/>
    <property type="match status" value="1"/>
</dbReference>
<dbReference type="EC" id="2.1.1.264" evidence="6"/>
<evidence type="ECO:0000259" key="8">
    <source>
        <dbReference type="PROSITE" id="PS51165"/>
    </source>
</evidence>
<dbReference type="PANTHER" id="PTHR47313:SF1">
    <property type="entry name" value="RIBOSOMAL RNA LARGE SUBUNIT METHYLTRANSFERASE K_L"/>
    <property type="match status" value="1"/>
</dbReference>
<keyword evidence="2 6" id="KW-0698">rRNA processing</keyword>
<dbReference type="RefSeq" id="WP_053551055.1">
    <property type="nucleotide sequence ID" value="NZ_CP010802.1"/>
</dbReference>
<evidence type="ECO:0000256" key="4">
    <source>
        <dbReference type="ARBA" id="ARBA00022679"/>
    </source>
</evidence>
<dbReference type="Gene3D" id="3.30.2130.30">
    <property type="match status" value="1"/>
</dbReference>
<dbReference type="Pfam" id="PF22020">
    <property type="entry name" value="RlmL_1st"/>
    <property type="match status" value="1"/>
</dbReference>
<dbReference type="InterPro" id="IPR000241">
    <property type="entry name" value="RlmKL-like_Mtase"/>
</dbReference>
<dbReference type="InterPro" id="IPR004114">
    <property type="entry name" value="THUMP_dom"/>
</dbReference>
<protein>
    <recommendedName>
        <fullName evidence="6">Ribosomal RNA large subunit methyltransferase K/L</fullName>
    </recommendedName>
    <domain>
        <recommendedName>
            <fullName evidence="6">23S rRNA m2G2445 methyltransferase</fullName>
            <ecNumber evidence="6">2.1.1.173</ecNumber>
        </recommendedName>
        <alternativeName>
            <fullName evidence="6">rRNA (guanine-N(2)-)-methyltransferase RlmL</fullName>
        </alternativeName>
    </domain>
    <domain>
        <recommendedName>
            <fullName evidence="6">23S rRNA m7G2069 methyltransferase</fullName>
            <ecNumber evidence="6">2.1.1.264</ecNumber>
        </recommendedName>
        <alternativeName>
            <fullName evidence="6">rRNA (guanine-N(7)-)-methyltransferase RlmK</fullName>
        </alternativeName>
    </domain>
</protein>
<sequence length="718" mass="79667">MTDTLEFFATAPRGVESLLAAELRALGAEVIAETGSGVSFRGPLETGYRACLWSRLASRILLPLARFPALTPEEVYSGAASISWGDHLESDGTLTVDCSLRHSPLTHSHYASLKVKDAVVDQFRDACGVRPSVARERPDLRINLHLERTEGVLSIDLSGESLHRRGYREEGMAAPLKENLAAAILLRCNWPGIAAAGGGLVDPMCGSGTLPIEAALIAADIAPGLTREHFGFLAWLGHDASLWERLLEEASLRRDQGLAALPPIAGYDADPRAIRAARANAARAGLAERISFEEQELSDLKAPPGQDGVPGLLVVNPPYGERLGELQGLKPLYATLGERLRQHFSGWKAAVFTGNPELGKALAMRSRRIHSLFNGALSCQLLHFDIDPQWFYREPVIAVPGESPRWGEGPQMLANRLAKNLKNLGRWASREGISCYRLYDADLPEYAVAVDVYQDWVHVQEYEAPKTIDPKLAATRLQEAMAVIPVALGVAQERVFLKVRRRQKGNEQYRKLDQTGEFHEVGEGACRFLVNFTDYLDTGLFLDHRLTRAMIGELAEGKRFLNLFAYTGTATVHAAMGGALSTVTVDMSRTYLGWAKKNMALNGFADRRHEFVQADCLEWLATSRRRFGLIFLDPPTFSNSKSVEDSFDVQRDHVALLQSTVALLEPEGVLIFSNNNRRFKMDRESLPGLEIEDISRRTIPKDFERSPRIHNCWKIRRL</sequence>
<keyword evidence="5 6" id="KW-0949">S-adenosyl-L-methionine</keyword>
<evidence type="ECO:0000256" key="2">
    <source>
        <dbReference type="ARBA" id="ARBA00022552"/>
    </source>
</evidence>